<keyword evidence="3" id="KW-0238">DNA-binding</keyword>
<feature type="domain" description="DNA mismatch repair protein MutS core" evidence="4">
    <location>
        <begin position="8"/>
        <end position="309"/>
    </location>
</feature>
<feature type="domain" description="DNA mismatch repair proteins mutS family" evidence="5">
    <location>
        <begin position="329"/>
        <end position="514"/>
    </location>
</feature>
<protein>
    <recommendedName>
        <fullName evidence="8">Recombination inhibitory protein MutS2</fullName>
    </recommendedName>
</protein>
<dbReference type="InterPro" id="IPR027417">
    <property type="entry name" value="P-loop_NTPase"/>
</dbReference>
<dbReference type="PANTHER" id="PTHR48466:SF2">
    <property type="entry name" value="OS10G0509000 PROTEIN"/>
    <property type="match status" value="1"/>
</dbReference>
<dbReference type="NCBIfam" id="TIGR01069">
    <property type="entry name" value="mutS2"/>
    <property type="match status" value="1"/>
</dbReference>
<sequence>MQSDLKALEFDGIRRIIERLTFTPYGADAARNLEPAPDLSIARQMQASVTAARQVVDAYLVPKIQNTPDIRAALRQANQAGAALPASALHNLRIIMQLGLTLRALVANYAELYGQIHHLKAPADLMAVLDKTVNAAGRLREDATPELTAMHQQYHEVQHNIETQLKSLMRSSEYASYFDENSRVQWHGMRAVLTVRAVNADKVKGVRRGSSGGGRDVLIEPIEVVAHNNRLETLNGQIEGQNQIVLRATTDVVRVHLEDLHHLVDGITWIDLALAAGQFSAALNATPPKLIDEPRVRLEQAYHPQLMMQFQEKNISRIVPLDIDLGGNHSMMVITGPNTGGKTVVLKTVGLLVTMAHCGLHLPAEGECVIGNFSRVIVDVGDKQSLHNHLSTFAGHVEVLKRLLNEADAKTLVLMDELGTGTDPEEGASLAMAVLDELATRKVHGVVTTHLTPLKAFADQHEYLSNASMRFDYATLSPTYQLVFGQSGASLGLIIAEKSGLPGSLIGKAREYLTSIQRDKV</sequence>
<dbReference type="SMART" id="SM00533">
    <property type="entry name" value="MUTSd"/>
    <property type="match status" value="1"/>
</dbReference>
<dbReference type="Gene3D" id="3.40.50.300">
    <property type="entry name" value="P-loop containing nucleotide triphosphate hydrolases"/>
    <property type="match status" value="1"/>
</dbReference>
<dbReference type="KEGG" id="sniv:SFSGTM_18430"/>
<proteinExistence type="predicted"/>
<evidence type="ECO:0000313" key="6">
    <source>
        <dbReference type="EMBL" id="BBP01135.1"/>
    </source>
</evidence>
<evidence type="ECO:0000256" key="1">
    <source>
        <dbReference type="ARBA" id="ARBA00022741"/>
    </source>
</evidence>
<accession>A0A809RHY1</accession>
<evidence type="ECO:0000259" key="4">
    <source>
        <dbReference type="SMART" id="SM00533"/>
    </source>
</evidence>
<dbReference type="PANTHER" id="PTHR48466">
    <property type="entry name" value="OS10G0509000 PROTEIN-RELATED"/>
    <property type="match status" value="1"/>
</dbReference>
<dbReference type="SUPFAM" id="SSF52540">
    <property type="entry name" value="P-loop containing nucleoside triphosphate hydrolases"/>
    <property type="match status" value="1"/>
</dbReference>
<keyword evidence="1" id="KW-0547">Nucleotide-binding</keyword>
<dbReference type="GO" id="GO:0006298">
    <property type="term" value="P:mismatch repair"/>
    <property type="evidence" value="ECO:0007669"/>
    <property type="project" value="InterPro"/>
</dbReference>
<dbReference type="Proteomes" id="UP000463939">
    <property type="component" value="Chromosome"/>
</dbReference>
<evidence type="ECO:0000313" key="7">
    <source>
        <dbReference type="Proteomes" id="UP000463939"/>
    </source>
</evidence>
<dbReference type="InterPro" id="IPR007696">
    <property type="entry name" value="DNA_mismatch_repair_MutS_core"/>
</dbReference>
<dbReference type="GO" id="GO:0030983">
    <property type="term" value="F:mismatched DNA binding"/>
    <property type="evidence" value="ECO:0007669"/>
    <property type="project" value="InterPro"/>
</dbReference>
<evidence type="ECO:0000259" key="5">
    <source>
        <dbReference type="SMART" id="SM00534"/>
    </source>
</evidence>
<evidence type="ECO:0000256" key="2">
    <source>
        <dbReference type="ARBA" id="ARBA00022840"/>
    </source>
</evidence>
<keyword evidence="7" id="KW-1185">Reference proteome</keyword>
<dbReference type="InterPro" id="IPR036187">
    <property type="entry name" value="DNA_mismatch_repair_MutS_sf"/>
</dbReference>
<dbReference type="GO" id="GO:0045910">
    <property type="term" value="P:negative regulation of DNA recombination"/>
    <property type="evidence" value="ECO:0007669"/>
    <property type="project" value="InterPro"/>
</dbReference>
<dbReference type="InterPro" id="IPR000432">
    <property type="entry name" value="DNA_mismatch_repair_MutS_C"/>
</dbReference>
<keyword evidence="2" id="KW-0067">ATP-binding</keyword>
<organism evidence="6 7">
    <name type="scientific">Sulfuriferula nivalis</name>
    <dbReference type="NCBI Taxonomy" id="2675298"/>
    <lineage>
        <taxon>Bacteria</taxon>
        <taxon>Pseudomonadati</taxon>
        <taxon>Pseudomonadota</taxon>
        <taxon>Betaproteobacteria</taxon>
        <taxon>Nitrosomonadales</taxon>
        <taxon>Sulfuricellaceae</taxon>
        <taxon>Sulfuriferula</taxon>
    </lineage>
</organism>
<dbReference type="SUPFAM" id="SSF48334">
    <property type="entry name" value="DNA repair protein MutS, domain III"/>
    <property type="match status" value="1"/>
</dbReference>
<dbReference type="AlphaFoldDB" id="A0A809RHY1"/>
<name>A0A809RHY1_9PROT</name>
<dbReference type="GO" id="GO:0004519">
    <property type="term" value="F:endonuclease activity"/>
    <property type="evidence" value="ECO:0007669"/>
    <property type="project" value="InterPro"/>
</dbReference>
<dbReference type="EMBL" id="AP021881">
    <property type="protein sequence ID" value="BBP01135.1"/>
    <property type="molecule type" value="Genomic_DNA"/>
</dbReference>
<reference evidence="7" key="1">
    <citation type="submission" date="2019-11" db="EMBL/GenBank/DDBJ databases">
        <title>Isolation and characterization of a novel species in the genus Sulfuriferula.</title>
        <authorList>
            <person name="Mochizuki J."/>
            <person name="Kojima H."/>
            <person name="Fukui M."/>
        </authorList>
    </citation>
    <scope>NUCLEOTIDE SEQUENCE [LARGE SCALE GENOMIC DNA]</scope>
    <source>
        <strain evidence="7">SGTM</strain>
    </source>
</reference>
<dbReference type="GO" id="GO:0005524">
    <property type="term" value="F:ATP binding"/>
    <property type="evidence" value="ECO:0007669"/>
    <property type="project" value="UniProtKB-KW"/>
</dbReference>
<dbReference type="RefSeq" id="WP_162084949.1">
    <property type="nucleotide sequence ID" value="NZ_AP021881.1"/>
</dbReference>
<dbReference type="Pfam" id="PF00488">
    <property type="entry name" value="MutS_V"/>
    <property type="match status" value="1"/>
</dbReference>
<dbReference type="GO" id="GO:0140664">
    <property type="term" value="F:ATP-dependent DNA damage sensor activity"/>
    <property type="evidence" value="ECO:0007669"/>
    <property type="project" value="InterPro"/>
</dbReference>
<evidence type="ECO:0000256" key="3">
    <source>
        <dbReference type="ARBA" id="ARBA00023125"/>
    </source>
</evidence>
<dbReference type="InterPro" id="IPR045076">
    <property type="entry name" value="MutS"/>
</dbReference>
<gene>
    <name evidence="6" type="ORF">SFSGTM_18430</name>
</gene>
<evidence type="ECO:0008006" key="8">
    <source>
        <dbReference type="Google" id="ProtNLM"/>
    </source>
</evidence>
<dbReference type="InterPro" id="IPR005747">
    <property type="entry name" value="MutS2"/>
</dbReference>
<dbReference type="GO" id="GO:0016887">
    <property type="term" value="F:ATP hydrolysis activity"/>
    <property type="evidence" value="ECO:0007669"/>
    <property type="project" value="InterPro"/>
</dbReference>
<dbReference type="SMART" id="SM00534">
    <property type="entry name" value="MUTSac"/>
    <property type="match status" value="1"/>
</dbReference>